<protein>
    <submittedName>
        <fullName evidence="1">Uncharacterized protein</fullName>
    </submittedName>
</protein>
<dbReference type="EMBL" id="MU276099">
    <property type="protein sequence ID" value="KAI0041834.1"/>
    <property type="molecule type" value="Genomic_DNA"/>
</dbReference>
<organism evidence="1 2">
    <name type="scientific">Auriscalpium vulgare</name>
    <dbReference type="NCBI Taxonomy" id="40419"/>
    <lineage>
        <taxon>Eukaryota</taxon>
        <taxon>Fungi</taxon>
        <taxon>Dikarya</taxon>
        <taxon>Basidiomycota</taxon>
        <taxon>Agaricomycotina</taxon>
        <taxon>Agaricomycetes</taxon>
        <taxon>Russulales</taxon>
        <taxon>Auriscalpiaceae</taxon>
        <taxon>Auriscalpium</taxon>
    </lineage>
</organism>
<evidence type="ECO:0000313" key="1">
    <source>
        <dbReference type="EMBL" id="KAI0041834.1"/>
    </source>
</evidence>
<comment type="caution">
    <text evidence="1">The sequence shown here is derived from an EMBL/GenBank/DDBJ whole genome shotgun (WGS) entry which is preliminary data.</text>
</comment>
<reference evidence="1" key="2">
    <citation type="journal article" date="2022" name="New Phytol.">
        <title>Evolutionary transition to the ectomycorrhizal habit in the genomes of a hyperdiverse lineage of mushroom-forming fungi.</title>
        <authorList>
            <person name="Looney B."/>
            <person name="Miyauchi S."/>
            <person name="Morin E."/>
            <person name="Drula E."/>
            <person name="Courty P.E."/>
            <person name="Kohler A."/>
            <person name="Kuo A."/>
            <person name="LaButti K."/>
            <person name="Pangilinan J."/>
            <person name="Lipzen A."/>
            <person name="Riley R."/>
            <person name="Andreopoulos W."/>
            <person name="He G."/>
            <person name="Johnson J."/>
            <person name="Nolan M."/>
            <person name="Tritt A."/>
            <person name="Barry K.W."/>
            <person name="Grigoriev I.V."/>
            <person name="Nagy L.G."/>
            <person name="Hibbett D."/>
            <person name="Henrissat B."/>
            <person name="Matheny P.B."/>
            <person name="Labbe J."/>
            <person name="Martin F.M."/>
        </authorList>
    </citation>
    <scope>NUCLEOTIDE SEQUENCE</scope>
    <source>
        <strain evidence="1">FP105234-sp</strain>
    </source>
</reference>
<accession>A0ACB8RCJ6</accession>
<keyword evidence="2" id="KW-1185">Reference proteome</keyword>
<gene>
    <name evidence="1" type="ORF">FA95DRAFT_650231</name>
</gene>
<dbReference type="Proteomes" id="UP000814033">
    <property type="component" value="Unassembled WGS sequence"/>
</dbReference>
<evidence type="ECO:0000313" key="2">
    <source>
        <dbReference type="Proteomes" id="UP000814033"/>
    </source>
</evidence>
<name>A0ACB8RCJ6_9AGAM</name>
<reference evidence="1" key="1">
    <citation type="submission" date="2021-02" db="EMBL/GenBank/DDBJ databases">
        <authorList>
            <consortium name="DOE Joint Genome Institute"/>
            <person name="Ahrendt S."/>
            <person name="Looney B.P."/>
            <person name="Miyauchi S."/>
            <person name="Morin E."/>
            <person name="Drula E."/>
            <person name="Courty P.E."/>
            <person name="Chicoki N."/>
            <person name="Fauchery L."/>
            <person name="Kohler A."/>
            <person name="Kuo A."/>
            <person name="Labutti K."/>
            <person name="Pangilinan J."/>
            <person name="Lipzen A."/>
            <person name="Riley R."/>
            <person name="Andreopoulos W."/>
            <person name="He G."/>
            <person name="Johnson J."/>
            <person name="Barry K.W."/>
            <person name="Grigoriev I.V."/>
            <person name="Nagy L."/>
            <person name="Hibbett D."/>
            <person name="Henrissat B."/>
            <person name="Matheny P.B."/>
            <person name="Labbe J."/>
            <person name="Martin F."/>
        </authorList>
    </citation>
    <scope>NUCLEOTIDE SEQUENCE</scope>
    <source>
        <strain evidence="1">FP105234-sp</strain>
    </source>
</reference>
<sequence length="412" mass="44346">MRKTWRVEAEWVCGGEEILRDDGGDIEEYEAWCASLQRPWWEHQEQPSAPGLPDAPPPLQGDPIAPVPSLLLPLPLLAPFTFFSSSDAFPTGYVCPRCGRVSFQAHLRHRACPSSHCRPAPALQSPRPAESEGWAVEAECVRDARGVAPCTFVDDACAHGTAALPVSVHDDDMRVFGYCLAGPIQAANSVLLAANVGEEVGQPKNEDGEPPPMSLLGSLEAWHLFAWHLFTCNDYGLQEDASALFEGIQRHVRLKRQLAGACFSSEIAVSTDAPPEGDGLALCAGQIKNFVESRLSAYLEELGSLRVQKIIARAYVNAGKCREPYRAQIEGGACLAVVCLGADAIYSSIDTNTQRDPSSRSGKLASALSVTLIHGDMLVLRGGLFQFSVTRTGMCILLEVLCSPTDNDSAGS</sequence>
<proteinExistence type="predicted"/>